<organism evidence="1 2">
    <name type="scientific">Candidatus Lambdaproteobacteria bacterium RIFOXYD2_FULL_50_16</name>
    <dbReference type="NCBI Taxonomy" id="1817772"/>
    <lineage>
        <taxon>Bacteria</taxon>
        <taxon>Pseudomonadati</taxon>
        <taxon>Pseudomonadota</taxon>
        <taxon>Candidatus Lambdaproteobacteria</taxon>
    </lineage>
</organism>
<accession>A0A1F6G9J2</accession>
<name>A0A1F6G9J2_9PROT</name>
<dbReference type="EMBL" id="MFNE01000035">
    <property type="protein sequence ID" value="OGG94772.1"/>
    <property type="molecule type" value="Genomic_DNA"/>
</dbReference>
<sequence length="83" mass="9332">MAIKKLPSCLLASVAETVTCFIVTYWDSIIFFAQMRGFAEEVAKIAGLTTKFIPVRFTYTPPTNKIARIIITIVNNILFNIMT</sequence>
<evidence type="ECO:0000313" key="2">
    <source>
        <dbReference type="Proteomes" id="UP000178449"/>
    </source>
</evidence>
<gene>
    <name evidence="1" type="ORF">A2527_06125</name>
</gene>
<dbReference type="AlphaFoldDB" id="A0A1F6G9J2"/>
<dbReference type="Proteomes" id="UP000178449">
    <property type="component" value="Unassembled WGS sequence"/>
</dbReference>
<proteinExistence type="predicted"/>
<reference evidence="1 2" key="1">
    <citation type="journal article" date="2016" name="Nat. Commun.">
        <title>Thousands of microbial genomes shed light on interconnected biogeochemical processes in an aquifer system.</title>
        <authorList>
            <person name="Anantharaman K."/>
            <person name="Brown C.T."/>
            <person name="Hug L.A."/>
            <person name="Sharon I."/>
            <person name="Castelle C.J."/>
            <person name="Probst A.J."/>
            <person name="Thomas B.C."/>
            <person name="Singh A."/>
            <person name="Wilkins M.J."/>
            <person name="Karaoz U."/>
            <person name="Brodie E.L."/>
            <person name="Williams K.H."/>
            <person name="Hubbard S.S."/>
            <person name="Banfield J.F."/>
        </authorList>
    </citation>
    <scope>NUCLEOTIDE SEQUENCE [LARGE SCALE GENOMIC DNA]</scope>
</reference>
<comment type="caution">
    <text evidence="1">The sequence shown here is derived from an EMBL/GenBank/DDBJ whole genome shotgun (WGS) entry which is preliminary data.</text>
</comment>
<dbReference type="STRING" id="1817772.A2527_06125"/>
<protein>
    <submittedName>
        <fullName evidence="1">Uncharacterized protein</fullName>
    </submittedName>
</protein>
<evidence type="ECO:0000313" key="1">
    <source>
        <dbReference type="EMBL" id="OGG94772.1"/>
    </source>
</evidence>